<proteinExistence type="predicted"/>
<dbReference type="GeneID" id="41537239"/>
<reference evidence="1" key="1">
    <citation type="submission" date="2019-04" db="EMBL/GenBank/DDBJ databases">
        <title>Draft genome sequences of Streptomyces avermitilis MC3.</title>
        <authorList>
            <person name="Komaki H."/>
            <person name="Tamura T."/>
            <person name="Hosoyama A."/>
        </authorList>
    </citation>
    <scope>NUCLEOTIDE SEQUENCE</scope>
    <source>
        <strain evidence="1">MC3</strain>
    </source>
</reference>
<name>A0A499V1R8_STRAX</name>
<dbReference type="RefSeq" id="WP_010981472.1">
    <property type="nucleotide sequence ID" value="NZ_BAABTN010000073.1"/>
</dbReference>
<organism evidence="1">
    <name type="scientific">Streptomyces avermitilis</name>
    <dbReference type="NCBI Taxonomy" id="33903"/>
    <lineage>
        <taxon>Bacteria</taxon>
        <taxon>Bacillati</taxon>
        <taxon>Actinomycetota</taxon>
        <taxon>Actinomycetes</taxon>
        <taxon>Kitasatosporales</taxon>
        <taxon>Streptomycetaceae</taxon>
        <taxon>Streptomyces</taxon>
    </lineage>
</organism>
<sequence length="90" mass="9409">MNKTIAWLLTCAGAGVILWLLTSAPDISSAYPRSECHSVLGNDSSPAHGSMEDGVEATCATYQSRRLGWAVLVSVPTVVLASAGMRSRSA</sequence>
<protein>
    <submittedName>
        <fullName evidence="1">Uncharacterized protein</fullName>
    </submittedName>
</protein>
<dbReference type="AlphaFoldDB" id="A0A499V1R8"/>
<accession>A0A499V1R8</accession>
<evidence type="ECO:0000313" key="1">
    <source>
        <dbReference type="EMBL" id="BBJ47412.1"/>
    </source>
</evidence>
<gene>
    <name evidence="1" type="ORF">SAVMC3_00410</name>
</gene>
<dbReference type="EMBL" id="AP019621">
    <property type="protein sequence ID" value="BBJ47412.1"/>
    <property type="molecule type" value="Genomic_DNA"/>
</dbReference>